<evidence type="ECO:0000313" key="2">
    <source>
        <dbReference type="Proteomes" id="UP000177159"/>
    </source>
</evidence>
<evidence type="ECO:0008006" key="3">
    <source>
        <dbReference type="Google" id="ProtNLM"/>
    </source>
</evidence>
<accession>A0A1F7H0I5</accession>
<sequence>MILTRENALDILKKHLQNKNLINHCLCVEASMRGLARVLKNKNQKVEIHTEVWAMAGLLHDADWEATQSDPSKHTSKTIEWIKDTGENDQELIDCILTHNYEHNGFRAPESPMEWALFTCDELTGLIVAVALVRPEKKLSLVSVRSVLKKFPMSAFAAGVDREKIKLCEEKLGIPLEEFAEIVLKSMQQIAGEIGL</sequence>
<dbReference type="SUPFAM" id="SSF109604">
    <property type="entry name" value="HD-domain/PDEase-like"/>
    <property type="match status" value="1"/>
</dbReference>
<dbReference type="AlphaFoldDB" id="A0A1F7H0I5"/>
<dbReference type="EMBL" id="MFZM01000003">
    <property type="protein sequence ID" value="OGK24759.1"/>
    <property type="molecule type" value="Genomic_DNA"/>
</dbReference>
<organism evidence="1 2">
    <name type="scientific">Candidatus Roizmanbacteria bacterium RIFCSPHIGHO2_02_FULL_37_24</name>
    <dbReference type="NCBI Taxonomy" id="1802037"/>
    <lineage>
        <taxon>Bacteria</taxon>
        <taxon>Candidatus Roizmaniibacteriota</taxon>
    </lineage>
</organism>
<dbReference type="PANTHER" id="PTHR38659">
    <property type="entry name" value="METAL-DEPENDENT PHOSPHOHYDROLASE"/>
    <property type="match status" value="1"/>
</dbReference>
<dbReference type="Gene3D" id="1.10.3210.10">
    <property type="entry name" value="Hypothetical protein af1432"/>
    <property type="match status" value="1"/>
</dbReference>
<protein>
    <recommendedName>
        <fullName evidence="3">HD domain-containing protein</fullName>
    </recommendedName>
</protein>
<gene>
    <name evidence="1" type="ORF">A3C24_01325</name>
</gene>
<dbReference type="Proteomes" id="UP000177159">
    <property type="component" value="Unassembled WGS sequence"/>
</dbReference>
<name>A0A1F7H0I5_9BACT</name>
<proteinExistence type="predicted"/>
<dbReference type="PANTHER" id="PTHR38659:SF1">
    <property type="entry name" value="METAL DEPENDENT PHOSPHOHYDROLASE"/>
    <property type="match status" value="1"/>
</dbReference>
<reference evidence="1 2" key="1">
    <citation type="journal article" date="2016" name="Nat. Commun.">
        <title>Thousands of microbial genomes shed light on interconnected biogeochemical processes in an aquifer system.</title>
        <authorList>
            <person name="Anantharaman K."/>
            <person name="Brown C.T."/>
            <person name="Hug L.A."/>
            <person name="Sharon I."/>
            <person name="Castelle C.J."/>
            <person name="Probst A.J."/>
            <person name="Thomas B.C."/>
            <person name="Singh A."/>
            <person name="Wilkins M.J."/>
            <person name="Karaoz U."/>
            <person name="Brodie E.L."/>
            <person name="Williams K.H."/>
            <person name="Hubbard S.S."/>
            <person name="Banfield J.F."/>
        </authorList>
    </citation>
    <scope>NUCLEOTIDE SEQUENCE [LARGE SCALE GENOMIC DNA]</scope>
</reference>
<evidence type="ECO:0000313" key="1">
    <source>
        <dbReference type="EMBL" id="OGK24759.1"/>
    </source>
</evidence>
<comment type="caution">
    <text evidence="1">The sequence shown here is derived from an EMBL/GenBank/DDBJ whole genome shotgun (WGS) entry which is preliminary data.</text>
</comment>